<feature type="domain" description="Glycoside hydrolase family 2 immunoglobulin-like beta-sandwich" evidence="4">
    <location>
        <begin position="127"/>
        <end position="221"/>
    </location>
</feature>
<dbReference type="PRINTS" id="PR00132">
    <property type="entry name" value="GLHYDRLASE2"/>
</dbReference>
<dbReference type="Proteomes" id="UP000070058">
    <property type="component" value="Unassembled WGS sequence"/>
</dbReference>
<dbReference type="Pfam" id="PF02837">
    <property type="entry name" value="Glyco_hydro_2_N"/>
    <property type="match status" value="1"/>
</dbReference>
<comment type="similarity">
    <text evidence="1">Belongs to the glycosyl hydrolase 2 family.</text>
</comment>
<accession>A0A139SLV6</accession>
<name>A0A139SLV6_9BACT</name>
<evidence type="ECO:0000313" key="8">
    <source>
        <dbReference type="Proteomes" id="UP000070058"/>
    </source>
</evidence>
<dbReference type="InterPro" id="IPR051913">
    <property type="entry name" value="GH2_Domain-Containing"/>
</dbReference>
<dbReference type="GO" id="GO:0005975">
    <property type="term" value="P:carbohydrate metabolic process"/>
    <property type="evidence" value="ECO:0007669"/>
    <property type="project" value="InterPro"/>
</dbReference>
<dbReference type="EMBL" id="LSZQ01000046">
    <property type="protein sequence ID" value="KXU35532.1"/>
    <property type="molecule type" value="Genomic_DNA"/>
</dbReference>
<evidence type="ECO:0008006" key="9">
    <source>
        <dbReference type="Google" id="ProtNLM"/>
    </source>
</evidence>
<evidence type="ECO:0000259" key="4">
    <source>
        <dbReference type="Pfam" id="PF00703"/>
    </source>
</evidence>
<sequence>MADEPGYYRGIGWYQKELFIPEGWQEKQVYIHFEGASQVTELFVNGKSAGSHVGAYTAFNFNISGFIHQGINAIRVKVDNSFNPDIIPVSGDFSVYGGIYRSVYLVVLGQDHFDMNNYASNGVFISTPHVSAEAATVRVKGRVSTKQKLKVLTTIYDKGGDKIAESTVSPDGDGSFSTDVTIKSPHLWAPDHPYLYRVVNALVGAKDGTLLDEVINPLGFRWYSFDPERGFILNGEPLKLIGANRHQDFRGLGSALPDILHVNDVQLLKDMGGNFLRVSHYPQAPALMEACDRLGILVSVETPGNNKITESEEFARVTLEMQREMIRQNYNHPSVIIWSYMNEVLLGLPSYRSDAPKLEHYLEKVRNLATEIETLCREEDPERYTMIAFHGDLDLYKRAGLIDVPQVVGWNLYQGWYDGEFEDFEKFLLRFKEEYPNRPMIVSEYGADSDYRLHILAPARFDKT</sequence>
<feature type="domain" description="Glycosyl hydrolases family 2 sugar binding" evidence="6">
    <location>
        <begin position="8"/>
        <end position="106"/>
    </location>
</feature>
<evidence type="ECO:0000313" key="7">
    <source>
        <dbReference type="EMBL" id="KXU35532.1"/>
    </source>
</evidence>
<reference evidence="8" key="1">
    <citation type="submission" date="2016-02" db="EMBL/GenBank/DDBJ databases">
        <authorList>
            <person name="Sanders J.G."/>
            <person name="Lin J.Y."/>
            <person name="Wertz J.T."/>
            <person name="Russell J.A."/>
            <person name="Moreau C.S."/>
            <person name="Powell S."/>
        </authorList>
    </citation>
    <scope>NUCLEOTIDE SEQUENCE [LARGE SCALE GENOMIC DNA]</scope>
    <source>
        <strain evidence="8">CAG34</strain>
    </source>
</reference>
<keyword evidence="8" id="KW-1185">Reference proteome</keyword>
<protein>
    <recommendedName>
        <fullName evidence="9">Beta-galactosidase</fullName>
    </recommendedName>
</protein>
<organism evidence="7 8">
    <name type="scientific">Cephaloticoccus primus</name>
    <dbReference type="NCBI Taxonomy" id="1548207"/>
    <lineage>
        <taxon>Bacteria</taxon>
        <taxon>Pseudomonadati</taxon>
        <taxon>Verrucomicrobiota</taxon>
        <taxon>Opitutia</taxon>
        <taxon>Opitutales</taxon>
        <taxon>Opitutaceae</taxon>
        <taxon>Cephaloticoccus</taxon>
    </lineage>
</organism>
<evidence type="ECO:0000259" key="6">
    <source>
        <dbReference type="Pfam" id="PF02837"/>
    </source>
</evidence>
<dbReference type="Gene3D" id="2.60.120.260">
    <property type="entry name" value="Galactose-binding domain-like"/>
    <property type="match status" value="1"/>
</dbReference>
<dbReference type="Pfam" id="PF02836">
    <property type="entry name" value="Glyco_hydro_2_C"/>
    <property type="match status" value="1"/>
</dbReference>
<dbReference type="Pfam" id="PF00703">
    <property type="entry name" value="Glyco_hydro_2"/>
    <property type="match status" value="1"/>
</dbReference>
<dbReference type="SUPFAM" id="SSF49785">
    <property type="entry name" value="Galactose-binding domain-like"/>
    <property type="match status" value="1"/>
</dbReference>
<evidence type="ECO:0000259" key="5">
    <source>
        <dbReference type="Pfam" id="PF02836"/>
    </source>
</evidence>
<feature type="domain" description="Glycoside hydrolase family 2 catalytic" evidence="5">
    <location>
        <begin position="230"/>
        <end position="448"/>
    </location>
</feature>
<keyword evidence="3" id="KW-0326">Glycosidase</keyword>
<proteinExistence type="inferred from homology"/>
<dbReference type="STRING" id="1548207.AXK11_05935"/>
<dbReference type="Gene3D" id="2.60.40.10">
    <property type="entry name" value="Immunoglobulins"/>
    <property type="match status" value="1"/>
</dbReference>
<gene>
    <name evidence="7" type="ORF">AXK11_05935</name>
</gene>
<dbReference type="InterPro" id="IPR036156">
    <property type="entry name" value="Beta-gal/glucu_dom_sf"/>
</dbReference>
<evidence type="ECO:0000256" key="1">
    <source>
        <dbReference type="ARBA" id="ARBA00007401"/>
    </source>
</evidence>
<dbReference type="AlphaFoldDB" id="A0A139SLV6"/>
<dbReference type="PANTHER" id="PTHR42732">
    <property type="entry name" value="BETA-GALACTOSIDASE"/>
    <property type="match status" value="1"/>
</dbReference>
<evidence type="ECO:0000256" key="3">
    <source>
        <dbReference type="ARBA" id="ARBA00023295"/>
    </source>
</evidence>
<dbReference type="SUPFAM" id="SSF51445">
    <property type="entry name" value="(Trans)glycosidases"/>
    <property type="match status" value="1"/>
</dbReference>
<dbReference type="SUPFAM" id="SSF49303">
    <property type="entry name" value="beta-Galactosidase/glucuronidase domain"/>
    <property type="match status" value="1"/>
</dbReference>
<dbReference type="PANTHER" id="PTHR42732:SF1">
    <property type="entry name" value="BETA-MANNOSIDASE"/>
    <property type="match status" value="1"/>
</dbReference>
<dbReference type="InterPro" id="IPR006103">
    <property type="entry name" value="Glyco_hydro_2_cat"/>
</dbReference>
<comment type="caution">
    <text evidence="7">The sequence shown here is derived from an EMBL/GenBank/DDBJ whole genome shotgun (WGS) entry which is preliminary data.</text>
</comment>
<dbReference type="InterPro" id="IPR006101">
    <property type="entry name" value="Glyco_hydro_2"/>
</dbReference>
<dbReference type="GO" id="GO:0004553">
    <property type="term" value="F:hydrolase activity, hydrolyzing O-glycosyl compounds"/>
    <property type="evidence" value="ECO:0007669"/>
    <property type="project" value="InterPro"/>
</dbReference>
<dbReference type="InterPro" id="IPR008979">
    <property type="entry name" value="Galactose-bd-like_sf"/>
</dbReference>
<dbReference type="InterPro" id="IPR013783">
    <property type="entry name" value="Ig-like_fold"/>
</dbReference>
<dbReference type="InterPro" id="IPR017853">
    <property type="entry name" value="GH"/>
</dbReference>
<dbReference type="InterPro" id="IPR006104">
    <property type="entry name" value="Glyco_hydro_2_N"/>
</dbReference>
<dbReference type="InterPro" id="IPR006102">
    <property type="entry name" value="Ig-like_GH2"/>
</dbReference>
<keyword evidence="2" id="KW-0378">Hydrolase</keyword>
<evidence type="ECO:0000256" key="2">
    <source>
        <dbReference type="ARBA" id="ARBA00022801"/>
    </source>
</evidence>
<dbReference type="Gene3D" id="3.20.20.80">
    <property type="entry name" value="Glycosidases"/>
    <property type="match status" value="1"/>
</dbReference>